<evidence type="ECO:0000313" key="9">
    <source>
        <dbReference type="Proteomes" id="UP000309872"/>
    </source>
</evidence>
<evidence type="ECO:0000256" key="1">
    <source>
        <dbReference type="ARBA" id="ARBA00010641"/>
    </source>
</evidence>
<dbReference type="NCBIfam" id="TIGR02937">
    <property type="entry name" value="sigma70-ECF"/>
    <property type="match status" value="1"/>
</dbReference>
<dbReference type="InterPro" id="IPR013325">
    <property type="entry name" value="RNA_pol_sigma_r2"/>
</dbReference>
<dbReference type="InterPro" id="IPR007627">
    <property type="entry name" value="RNA_pol_sigma70_r2"/>
</dbReference>
<organism evidence="8 9">
    <name type="scientific">Sphingobacterium alkalisoli</name>
    <dbReference type="NCBI Taxonomy" id="1874115"/>
    <lineage>
        <taxon>Bacteria</taxon>
        <taxon>Pseudomonadati</taxon>
        <taxon>Bacteroidota</taxon>
        <taxon>Sphingobacteriia</taxon>
        <taxon>Sphingobacteriales</taxon>
        <taxon>Sphingobacteriaceae</taxon>
        <taxon>Sphingobacterium</taxon>
    </lineage>
</organism>
<feature type="domain" description="RNA polymerase sigma factor 70 region 4 type 2" evidence="7">
    <location>
        <begin position="133"/>
        <end position="176"/>
    </location>
</feature>
<accession>A0A4U0H2X6</accession>
<dbReference type="OrthoDB" id="659569at2"/>
<protein>
    <submittedName>
        <fullName evidence="8">RNA polymerase sigma-70 factor</fullName>
    </submittedName>
</protein>
<keyword evidence="2" id="KW-0805">Transcription regulation</keyword>
<evidence type="ECO:0000256" key="4">
    <source>
        <dbReference type="ARBA" id="ARBA00023163"/>
    </source>
</evidence>
<dbReference type="AlphaFoldDB" id="A0A4U0H2X6"/>
<evidence type="ECO:0000256" key="3">
    <source>
        <dbReference type="ARBA" id="ARBA00023082"/>
    </source>
</evidence>
<dbReference type="GO" id="GO:0006352">
    <property type="term" value="P:DNA-templated transcription initiation"/>
    <property type="evidence" value="ECO:0007669"/>
    <property type="project" value="InterPro"/>
</dbReference>
<evidence type="ECO:0000256" key="2">
    <source>
        <dbReference type="ARBA" id="ARBA00023015"/>
    </source>
</evidence>
<dbReference type="InterPro" id="IPR014327">
    <property type="entry name" value="RNA_pol_sigma70_bacteroid"/>
</dbReference>
<dbReference type="InterPro" id="IPR013249">
    <property type="entry name" value="RNA_pol_sigma70_r4_t2"/>
</dbReference>
<reference evidence="8 9" key="1">
    <citation type="submission" date="2019-04" db="EMBL/GenBank/DDBJ databases">
        <title>Sphingobacterium olei sp. nov., isolated from oil-contaminated soil.</title>
        <authorList>
            <person name="Liu B."/>
        </authorList>
    </citation>
    <scope>NUCLEOTIDE SEQUENCE [LARGE SCALE GENOMIC DNA]</scope>
    <source>
        <strain evidence="8 9">Y3L14</strain>
    </source>
</reference>
<keyword evidence="9" id="KW-1185">Reference proteome</keyword>
<dbReference type="GO" id="GO:0016987">
    <property type="term" value="F:sigma factor activity"/>
    <property type="evidence" value="ECO:0007669"/>
    <property type="project" value="UniProtKB-KW"/>
</dbReference>
<dbReference type="Proteomes" id="UP000309872">
    <property type="component" value="Unassembled WGS sequence"/>
</dbReference>
<sequence>MRERGTYSDDVQLVLRINAGDHRAFDELFSRYKEVLYRHAYRMIPDVEVCNDIIQDVFLTIWTKHKTWHIKTSAISYLYQAVRNKVLDHISHEKVIDKYLGELTDFERNGQCYTEESVLERELLALIEENKSNLPPRTREIFEMNREQQLSYREIGEKLSISETTAKKQVHNALRYLRTKLTTLLFSILFLLFSFL</sequence>
<keyword evidence="5" id="KW-0812">Transmembrane</keyword>
<comment type="caution">
    <text evidence="8">The sequence shown here is derived from an EMBL/GenBank/DDBJ whole genome shotgun (WGS) entry which is preliminary data.</text>
</comment>
<feature type="transmembrane region" description="Helical" evidence="5">
    <location>
        <begin position="177"/>
        <end position="195"/>
    </location>
</feature>
<dbReference type="Gene3D" id="1.10.1740.10">
    <property type="match status" value="1"/>
</dbReference>
<dbReference type="RefSeq" id="WP_136821146.1">
    <property type="nucleotide sequence ID" value="NZ_BMJX01000003.1"/>
</dbReference>
<dbReference type="NCBIfam" id="TIGR02985">
    <property type="entry name" value="Sig70_bacteroi1"/>
    <property type="match status" value="1"/>
</dbReference>
<dbReference type="Gene3D" id="1.10.10.10">
    <property type="entry name" value="Winged helix-like DNA-binding domain superfamily/Winged helix DNA-binding domain"/>
    <property type="match status" value="1"/>
</dbReference>
<keyword evidence="5" id="KW-0472">Membrane</keyword>
<dbReference type="SUPFAM" id="SSF88946">
    <property type="entry name" value="Sigma2 domain of RNA polymerase sigma factors"/>
    <property type="match status" value="1"/>
</dbReference>
<keyword evidence="3" id="KW-0731">Sigma factor</keyword>
<dbReference type="InterPro" id="IPR036388">
    <property type="entry name" value="WH-like_DNA-bd_sf"/>
</dbReference>
<dbReference type="PANTHER" id="PTHR43133:SF46">
    <property type="entry name" value="RNA POLYMERASE SIGMA-70 FACTOR ECF SUBFAMILY"/>
    <property type="match status" value="1"/>
</dbReference>
<proteinExistence type="inferred from homology"/>
<dbReference type="PANTHER" id="PTHR43133">
    <property type="entry name" value="RNA POLYMERASE ECF-TYPE SIGMA FACTO"/>
    <property type="match status" value="1"/>
</dbReference>
<dbReference type="InterPro" id="IPR039425">
    <property type="entry name" value="RNA_pol_sigma-70-like"/>
</dbReference>
<dbReference type="InterPro" id="IPR013324">
    <property type="entry name" value="RNA_pol_sigma_r3/r4-like"/>
</dbReference>
<comment type="similarity">
    <text evidence="1">Belongs to the sigma-70 factor family. ECF subfamily.</text>
</comment>
<name>A0A4U0H2X6_9SPHI</name>
<dbReference type="EMBL" id="SUKA01000003">
    <property type="protein sequence ID" value="TJY66017.1"/>
    <property type="molecule type" value="Genomic_DNA"/>
</dbReference>
<evidence type="ECO:0000259" key="6">
    <source>
        <dbReference type="Pfam" id="PF04542"/>
    </source>
</evidence>
<evidence type="ECO:0000256" key="5">
    <source>
        <dbReference type="SAM" id="Phobius"/>
    </source>
</evidence>
<dbReference type="InterPro" id="IPR014284">
    <property type="entry name" value="RNA_pol_sigma-70_dom"/>
</dbReference>
<keyword evidence="5" id="KW-1133">Transmembrane helix</keyword>
<dbReference type="GO" id="GO:0003677">
    <property type="term" value="F:DNA binding"/>
    <property type="evidence" value="ECO:0007669"/>
    <property type="project" value="InterPro"/>
</dbReference>
<evidence type="ECO:0000313" key="8">
    <source>
        <dbReference type="EMBL" id="TJY66017.1"/>
    </source>
</evidence>
<dbReference type="Pfam" id="PF08281">
    <property type="entry name" value="Sigma70_r4_2"/>
    <property type="match status" value="1"/>
</dbReference>
<feature type="domain" description="RNA polymerase sigma-70 region 2" evidence="6">
    <location>
        <begin position="28"/>
        <end position="93"/>
    </location>
</feature>
<keyword evidence="4" id="KW-0804">Transcription</keyword>
<gene>
    <name evidence="8" type="ORF">FAZ19_13050</name>
</gene>
<dbReference type="Pfam" id="PF04542">
    <property type="entry name" value="Sigma70_r2"/>
    <property type="match status" value="1"/>
</dbReference>
<dbReference type="SUPFAM" id="SSF88659">
    <property type="entry name" value="Sigma3 and sigma4 domains of RNA polymerase sigma factors"/>
    <property type="match status" value="1"/>
</dbReference>
<evidence type="ECO:0000259" key="7">
    <source>
        <dbReference type="Pfam" id="PF08281"/>
    </source>
</evidence>